<reference evidence="4" key="1">
    <citation type="submission" date="2018-09" db="EMBL/GenBank/DDBJ databases">
        <title>Murine metabolic-syndrome-specific gut microbial biobank.</title>
        <authorList>
            <person name="Liu C."/>
        </authorList>
    </citation>
    <scope>NUCLEOTIDE SEQUENCE</scope>
    <source>
        <strain evidence="4">D42-62</strain>
    </source>
</reference>
<dbReference type="EMBL" id="QZDT01000166">
    <property type="protein sequence ID" value="NBJ95689.1"/>
    <property type="molecule type" value="Genomic_DNA"/>
</dbReference>
<keyword evidence="5" id="KW-1185">Reference proteome</keyword>
<evidence type="ECO:0000313" key="4">
    <source>
        <dbReference type="EMBL" id="NBJ95689.1"/>
    </source>
</evidence>
<protein>
    <submittedName>
        <fullName evidence="4">HU family DNA-binding protein</fullName>
    </submittedName>
</protein>
<dbReference type="InterPro" id="IPR010992">
    <property type="entry name" value="IHF-like_DNA-bd_dom_sf"/>
</dbReference>
<evidence type="ECO:0000313" key="5">
    <source>
        <dbReference type="Proteomes" id="UP001154420"/>
    </source>
</evidence>
<name>A0A9X5BKE9_9FIRM</name>
<dbReference type="AlphaFoldDB" id="A0A9X5BKE9"/>
<comment type="caution">
    <text evidence="4">The sequence shown here is derived from an EMBL/GenBank/DDBJ whole genome shotgun (WGS) entry which is preliminary data.</text>
</comment>
<gene>
    <name evidence="4" type="ORF">D5281_25140</name>
</gene>
<dbReference type="GO" id="GO:0005829">
    <property type="term" value="C:cytosol"/>
    <property type="evidence" value="ECO:0007669"/>
    <property type="project" value="TreeGrafter"/>
</dbReference>
<organism evidence="4 5">
    <name type="scientific">Parablautia muri</name>
    <dbReference type="NCBI Taxonomy" id="2320879"/>
    <lineage>
        <taxon>Bacteria</taxon>
        <taxon>Bacillati</taxon>
        <taxon>Bacillota</taxon>
        <taxon>Clostridia</taxon>
        <taxon>Lachnospirales</taxon>
        <taxon>Lachnospiraceae</taxon>
        <taxon>Parablautia</taxon>
    </lineage>
</organism>
<evidence type="ECO:0000256" key="2">
    <source>
        <dbReference type="ARBA" id="ARBA00023067"/>
    </source>
</evidence>
<dbReference type="PANTHER" id="PTHR33175:SF3">
    <property type="entry name" value="DNA-BINDING PROTEIN HU-BETA"/>
    <property type="match status" value="1"/>
</dbReference>
<dbReference type="InterPro" id="IPR000119">
    <property type="entry name" value="Hist_DNA-bd"/>
</dbReference>
<dbReference type="OrthoDB" id="9797747at2"/>
<proteinExistence type="inferred from homology"/>
<evidence type="ECO:0000256" key="1">
    <source>
        <dbReference type="ARBA" id="ARBA00010529"/>
    </source>
</evidence>
<dbReference type="Proteomes" id="UP001154420">
    <property type="component" value="Unassembled WGS sequence"/>
</dbReference>
<dbReference type="Gene3D" id="4.10.520.10">
    <property type="entry name" value="IHF-like DNA-binding proteins"/>
    <property type="match status" value="1"/>
</dbReference>
<dbReference type="PANTHER" id="PTHR33175">
    <property type="entry name" value="DNA-BINDING PROTEIN HU"/>
    <property type="match status" value="1"/>
</dbReference>
<dbReference type="SUPFAM" id="SSF47729">
    <property type="entry name" value="IHF-like DNA-binding proteins"/>
    <property type="match status" value="1"/>
</dbReference>
<keyword evidence="2" id="KW-0226">DNA condensation</keyword>
<dbReference type="CDD" id="cd13832">
    <property type="entry name" value="IHF"/>
    <property type="match status" value="1"/>
</dbReference>
<dbReference type="GO" id="GO:0003677">
    <property type="term" value="F:DNA binding"/>
    <property type="evidence" value="ECO:0007669"/>
    <property type="project" value="UniProtKB-KW"/>
</dbReference>
<dbReference type="GO" id="GO:0030527">
    <property type="term" value="F:structural constituent of chromatin"/>
    <property type="evidence" value="ECO:0007669"/>
    <property type="project" value="InterPro"/>
</dbReference>
<comment type="similarity">
    <text evidence="1">Belongs to the bacterial histone-like protein family.</text>
</comment>
<evidence type="ECO:0000256" key="3">
    <source>
        <dbReference type="ARBA" id="ARBA00023125"/>
    </source>
</evidence>
<sequence>AEIGGITKKAAREGLELFIETLMNYMAEDEKVMIKGFGRFEMKNYKERICRSPIGGENCIIPEHKKMRFYASETIADRIKEMQGEEE</sequence>
<feature type="non-terminal residue" evidence="4">
    <location>
        <position position="1"/>
    </location>
</feature>
<accession>A0A9X5BKE9</accession>
<dbReference type="Pfam" id="PF00216">
    <property type="entry name" value="Bac_DNA_binding"/>
    <property type="match status" value="1"/>
</dbReference>
<dbReference type="RefSeq" id="WP_160562537.1">
    <property type="nucleotide sequence ID" value="NZ_QZDT01000166.1"/>
</dbReference>
<keyword evidence="3 4" id="KW-0238">DNA-binding</keyword>
<dbReference type="GO" id="GO:0030261">
    <property type="term" value="P:chromosome condensation"/>
    <property type="evidence" value="ECO:0007669"/>
    <property type="project" value="UniProtKB-KW"/>
</dbReference>